<organism evidence="2 3">
    <name type="scientific">Phycisphaera mikurensis (strain NBRC 102666 / KCTC 22515 / FYK2301M01)</name>
    <dbReference type="NCBI Taxonomy" id="1142394"/>
    <lineage>
        <taxon>Bacteria</taxon>
        <taxon>Pseudomonadati</taxon>
        <taxon>Planctomycetota</taxon>
        <taxon>Phycisphaerae</taxon>
        <taxon>Phycisphaerales</taxon>
        <taxon>Phycisphaeraceae</taxon>
        <taxon>Phycisphaera</taxon>
    </lineage>
</organism>
<dbReference type="KEGG" id="phm:PSMK_14420"/>
<dbReference type="AlphaFoldDB" id="I0IEB3"/>
<evidence type="ECO:0000313" key="2">
    <source>
        <dbReference type="EMBL" id="BAM03601.1"/>
    </source>
</evidence>
<keyword evidence="1" id="KW-0472">Membrane</keyword>
<protein>
    <submittedName>
        <fullName evidence="2">Uncharacterized protein</fullName>
    </submittedName>
</protein>
<accession>I0IEB3</accession>
<evidence type="ECO:0000313" key="3">
    <source>
        <dbReference type="Proteomes" id="UP000007881"/>
    </source>
</evidence>
<keyword evidence="3" id="KW-1185">Reference proteome</keyword>
<feature type="transmembrane region" description="Helical" evidence="1">
    <location>
        <begin position="97"/>
        <end position="119"/>
    </location>
</feature>
<reference evidence="2 3" key="1">
    <citation type="submission" date="2012-02" db="EMBL/GenBank/DDBJ databases">
        <title>Complete genome sequence of Phycisphaera mikurensis NBRC 102666.</title>
        <authorList>
            <person name="Ankai A."/>
            <person name="Hosoyama A."/>
            <person name="Terui Y."/>
            <person name="Sekine M."/>
            <person name="Fukai R."/>
            <person name="Kato Y."/>
            <person name="Nakamura S."/>
            <person name="Yamada-Narita S."/>
            <person name="Kawakoshi A."/>
            <person name="Fukunaga Y."/>
            <person name="Yamazaki S."/>
            <person name="Fujita N."/>
        </authorList>
    </citation>
    <scope>NUCLEOTIDE SEQUENCE [LARGE SCALE GENOMIC DNA]</scope>
    <source>
        <strain evidence="3">NBRC 102666 / KCTC 22515 / FYK2301M01</strain>
    </source>
</reference>
<keyword evidence="1" id="KW-0812">Transmembrane</keyword>
<keyword evidence="1" id="KW-1133">Transmembrane helix</keyword>
<dbReference type="STRING" id="1142394.PSMK_14420"/>
<feature type="transmembrane region" description="Helical" evidence="1">
    <location>
        <begin position="65"/>
        <end position="85"/>
    </location>
</feature>
<evidence type="ECO:0000256" key="1">
    <source>
        <dbReference type="SAM" id="Phobius"/>
    </source>
</evidence>
<name>I0IEB3_PHYMF</name>
<dbReference type="RefSeq" id="WP_014436820.1">
    <property type="nucleotide sequence ID" value="NC_017080.1"/>
</dbReference>
<dbReference type="HOGENOM" id="CLU_1990579_0_0_0"/>
<dbReference type="EMBL" id="AP012338">
    <property type="protein sequence ID" value="BAM03601.1"/>
    <property type="molecule type" value="Genomic_DNA"/>
</dbReference>
<proteinExistence type="predicted"/>
<sequence length="125" mass="13405">MKPRPAWADPVCPRCGYNRRGTAWRSACPECGDARRLQPPPPPLAKACETLGIASLMLGCPTLGLTAPVFGLPTLWIGGLCLLRCRDGIYPPSTRRPVWIGMAAAGTALLLFGLVYLPIGLHALR</sequence>
<dbReference type="Proteomes" id="UP000007881">
    <property type="component" value="Chromosome"/>
</dbReference>
<gene>
    <name evidence="2" type="ordered locus">PSMK_14420</name>
</gene>